<dbReference type="Gene3D" id="3.90.550.10">
    <property type="entry name" value="Spore Coat Polysaccharide Biosynthesis Protein SpsA, Chain A"/>
    <property type="match status" value="1"/>
</dbReference>
<comment type="caution">
    <text evidence="3">The sequence shown here is derived from an EMBL/GenBank/DDBJ whole genome shotgun (WGS) entry which is preliminary data.</text>
</comment>
<organism evidence="3 4">
    <name type="scientific">Pegethrix bostrychoides GSE-TBD4-15B</name>
    <dbReference type="NCBI Taxonomy" id="2839662"/>
    <lineage>
        <taxon>Bacteria</taxon>
        <taxon>Bacillati</taxon>
        <taxon>Cyanobacteriota</taxon>
        <taxon>Cyanophyceae</taxon>
        <taxon>Oculatellales</taxon>
        <taxon>Oculatellaceae</taxon>
        <taxon>Pegethrix</taxon>
    </lineage>
</organism>
<evidence type="ECO:0000313" key="4">
    <source>
        <dbReference type="Proteomes" id="UP000707356"/>
    </source>
</evidence>
<feature type="domain" description="Glycosyltransferase 2-like" evidence="2">
    <location>
        <begin position="15"/>
        <end position="174"/>
    </location>
</feature>
<dbReference type="InterPro" id="IPR001173">
    <property type="entry name" value="Glyco_trans_2-like"/>
</dbReference>
<keyword evidence="3" id="KW-0808">Transferase</keyword>
<dbReference type="InterPro" id="IPR029044">
    <property type="entry name" value="Nucleotide-diphossugar_trans"/>
</dbReference>
<dbReference type="SUPFAM" id="SSF53448">
    <property type="entry name" value="Nucleotide-diphospho-sugar transferases"/>
    <property type="match status" value="1"/>
</dbReference>
<reference evidence="3" key="1">
    <citation type="submission" date="2021-05" db="EMBL/GenBank/DDBJ databases">
        <authorList>
            <person name="Pietrasiak N."/>
            <person name="Ward R."/>
            <person name="Stajich J.E."/>
            <person name="Kurbessoian T."/>
        </authorList>
    </citation>
    <scope>NUCLEOTIDE SEQUENCE</scope>
    <source>
        <strain evidence="3">GSE-TBD4-15B</strain>
    </source>
</reference>
<dbReference type="PANTHER" id="PTHR43685:SF2">
    <property type="entry name" value="GLYCOSYLTRANSFERASE 2-LIKE DOMAIN-CONTAINING PROTEIN"/>
    <property type="match status" value="1"/>
</dbReference>
<dbReference type="Proteomes" id="UP000707356">
    <property type="component" value="Unassembled WGS sequence"/>
</dbReference>
<feature type="compositionally biased region" description="Low complexity" evidence="1">
    <location>
        <begin position="350"/>
        <end position="363"/>
    </location>
</feature>
<evidence type="ECO:0000313" key="3">
    <source>
        <dbReference type="EMBL" id="MBW4467068.1"/>
    </source>
</evidence>
<reference evidence="3" key="2">
    <citation type="journal article" date="2022" name="Microbiol. Resour. Announc.">
        <title>Metagenome Sequencing to Explore Phylogenomics of Terrestrial Cyanobacteria.</title>
        <authorList>
            <person name="Ward R.D."/>
            <person name="Stajich J.E."/>
            <person name="Johansen J.R."/>
            <person name="Huntemann M."/>
            <person name="Clum A."/>
            <person name="Foster B."/>
            <person name="Foster B."/>
            <person name="Roux S."/>
            <person name="Palaniappan K."/>
            <person name="Varghese N."/>
            <person name="Mukherjee S."/>
            <person name="Reddy T.B.K."/>
            <person name="Daum C."/>
            <person name="Copeland A."/>
            <person name="Chen I.A."/>
            <person name="Ivanova N.N."/>
            <person name="Kyrpides N.C."/>
            <person name="Shapiro N."/>
            <person name="Eloe-Fadrosh E.A."/>
            <person name="Pietrasiak N."/>
        </authorList>
    </citation>
    <scope>NUCLEOTIDE SEQUENCE</scope>
    <source>
        <strain evidence="3">GSE-TBD4-15B</strain>
    </source>
</reference>
<dbReference type="EC" id="2.4.-.-" evidence="3"/>
<dbReference type="Pfam" id="PF00535">
    <property type="entry name" value="Glycos_transf_2"/>
    <property type="match status" value="1"/>
</dbReference>
<dbReference type="EMBL" id="JAHHHV010000073">
    <property type="protein sequence ID" value="MBW4467068.1"/>
    <property type="molecule type" value="Genomic_DNA"/>
</dbReference>
<protein>
    <submittedName>
        <fullName evidence="3">Glycosyltransferase</fullName>
        <ecNumber evidence="3">2.4.-.-</ecNumber>
    </submittedName>
</protein>
<dbReference type="AlphaFoldDB" id="A0A951U5S0"/>
<evidence type="ECO:0000256" key="1">
    <source>
        <dbReference type="SAM" id="MobiDB-lite"/>
    </source>
</evidence>
<dbReference type="InterPro" id="IPR050834">
    <property type="entry name" value="Glycosyltransf_2"/>
</dbReference>
<gene>
    <name evidence="3" type="ORF">KME07_16710</name>
</gene>
<name>A0A951U5S0_9CYAN</name>
<feature type="region of interest" description="Disordered" evidence="1">
    <location>
        <begin position="340"/>
        <end position="363"/>
    </location>
</feature>
<dbReference type="GO" id="GO:0016757">
    <property type="term" value="F:glycosyltransferase activity"/>
    <property type="evidence" value="ECO:0007669"/>
    <property type="project" value="UniProtKB-KW"/>
</dbReference>
<proteinExistence type="predicted"/>
<dbReference type="PANTHER" id="PTHR43685">
    <property type="entry name" value="GLYCOSYLTRANSFERASE"/>
    <property type="match status" value="1"/>
</dbReference>
<keyword evidence="3" id="KW-0328">Glycosyltransferase</keyword>
<accession>A0A951U5S0</accession>
<sequence length="363" mass="40844">MTDANLSQIGLPRISVIIPIHNGESDLPDLLHCLAQQSYPAALAEYLLVDNNSSDQTLKLLRTLPAANMRCLREMQIQSAYAARNTGIRAAQGEILVFTDADCRPQPNWLLHLVQPFTAPEVGLVAGEVLALPGNTLLERYADRQATLSQKHTLAHRYLPYGQTANLAVRRQVFEQVGLFRPYLTTGGDADLCWRALQFNWKTDCEKPDCEKLGWAIRLAEQAVVQHRHRPTLAELRSQWQRYGRSNQYLHDLHGVDLARPLSRADRLHRWSRWLLKELPLASMLVFMKSPKRAGASHWIDAMVETPLSLICQQARAQGQRQAQLPEAAREIVWLDSVPDSAPDPVNYRSTSGQSVSSQQPVS</sequence>
<evidence type="ECO:0000259" key="2">
    <source>
        <dbReference type="Pfam" id="PF00535"/>
    </source>
</evidence>